<evidence type="ECO:0000313" key="3">
    <source>
        <dbReference type="EMBL" id="QEA44769.1"/>
    </source>
</evidence>
<proteinExistence type="predicted"/>
<dbReference type="EMBL" id="CP042387">
    <property type="protein sequence ID" value="QEA44769.1"/>
    <property type="molecule type" value="Genomic_DNA"/>
</dbReference>
<reference evidence="2 5" key="2">
    <citation type="submission" date="2019-12" db="EMBL/GenBank/DDBJ databases">
        <title>Complete genome sequence of Leuconostoc lactis strain AVN1 provides insights into metabolic potential.</title>
        <authorList>
            <person name="Besrour N."/>
            <person name="Najjari A."/>
            <person name="Fhoula I."/>
            <person name="Jaballah S."/>
            <person name="Klibi N."/>
            <person name="Ouzari H.I."/>
        </authorList>
    </citation>
    <scope>NUCLEOTIDE SEQUENCE [LARGE SCALE GENOMIC DNA]</scope>
    <source>
        <strain evidence="2 5">AVN1</strain>
    </source>
</reference>
<reference evidence="3 4" key="1">
    <citation type="submission" date="2019-06" db="EMBL/GenBank/DDBJ databases">
        <title>Genome analyses of bacteria isolated from kimchi.</title>
        <authorList>
            <person name="Lee S."/>
            <person name="Ahn S."/>
            <person name="Roh S."/>
        </authorList>
    </citation>
    <scope>NUCLEOTIDE SEQUENCE [LARGE SCALE GENOMIC DNA]</scope>
    <source>
        <strain evidence="3 4">CBA3625</strain>
    </source>
</reference>
<dbReference type="RefSeq" id="WP_029509294.1">
    <property type="nucleotide sequence ID" value="NZ_BJMJ01000002.1"/>
</dbReference>
<feature type="coiled-coil region" evidence="1">
    <location>
        <begin position="17"/>
        <end position="44"/>
    </location>
</feature>
<keyword evidence="4" id="KW-1185">Reference proteome</keyword>
<name>A0A1B1ZZ69_LEULA</name>
<evidence type="ECO:0000313" key="2">
    <source>
        <dbReference type="EMBL" id="MWN20985.1"/>
    </source>
</evidence>
<dbReference type="STRING" id="1246.BCR17_00650"/>
<dbReference type="KEGG" id="llf:BCR17_00650"/>
<dbReference type="Proteomes" id="UP000478636">
    <property type="component" value="Unassembled WGS sequence"/>
</dbReference>
<dbReference type="GeneID" id="66532307"/>
<accession>A0A1B1ZZ69</accession>
<protein>
    <submittedName>
        <fullName evidence="2">Uncharacterized protein</fullName>
    </submittedName>
</protein>
<keyword evidence="1" id="KW-0175">Coiled coil</keyword>
<dbReference type="Proteomes" id="UP000321298">
    <property type="component" value="Chromosome"/>
</dbReference>
<evidence type="ECO:0000313" key="5">
    <source>
        <dbReference type="Proteomes" id="UP000478636"/>
    </source>
</evidence>
<dbReference type="AlphaFoldDB" id="A0A1B1ZZ69"/>
<sequence>MVFIDQIKHVIAQIQTILSLSKQLKNQEAQLKVQLAQLKVVQDDLQVDINKMNFKNKPHLDRIQETTAHLKAELSKYQA</sequence>
<organism evidence="2 5">
    <name type="scientific">Leuconostoc lactis</name>
    <dbReference type="NCBI Taxonomy" id="1246"/>
    <lineage>
        <taxon>Bacteria</taxon>
        <taxon>Bacillati</taxon>
        <taxon>Bacillota</taxon>
        <taxon>Bacilli</taxon>
        <taxon>Lactobacillales</taxon>
        <taxon>Lactobacillaceae</taxon>
        <taxon>Leuconostoc</taxon>
    </lineage>
</organism>
<dbReference type="EMBL" id="WSZI01000013">
    <property type="protein sequence ID" value="MWN20985.1"/>
    <property type="molecule type" value="Genomic_DNA"/>
</dbReference>
<gene>
    <name evidence="3" type="ORF">FGL83_08850</name>
    <name evidence="2" type="ORF">GQS40_04760</name>
</gene>
<evidence type="ECO:0000313" key="4">
    <source>
        <dbReference type="Proteomes" id="UP000321298"/>
    </source>
</evidence>
<evidence type="ECO:0000256" key="1">
    <source>
        <dbReference type="SAM" id="Coils"/>
    </source>
</evidence>